<evidence type="ECO:0000256" key="5">
    <source>
        <dbReference type="ARBA" id="ARBA00022622"/>
    </source>
</evidence>
<dbReference type="GO" id="GO:0005886">
    <property type="term" value="C:plasma membrane"/>
    <property type="evidence" value="ECO:0007669"/>
    <property type="project" value="UniProtKB-SubCell"/>
</dbReference>
<evidence type="ECO:0000256" key="13">
    <source>
        <dbReference type="PIRSR" id="PIRSR634015-2"/>
    </source>
</evidence>
<dbReference type="GO" id="GO:0004301">
    <property type="term" value="F:epoxide hydrolase activity"/>
    <property type="evidence" value="ECO:0007669"/>
    <property type="project" value="TreeGrafter"/>
</dbReference>
<dbReference type="AlphaFoldDB" id="A0A212EGY7"/>
<dbReference type="SMART" id="SM01263">
    <property type="entry name" value="Leuk-A4-hydro_C"/>
    <property type="match status" value="1"/>
</dbReference>
<dbReference type="SUPFAM" id="SSF48371">
    <property type="entry name" value="ARM repeat"/>
    <property type="match status" value="1"/>
</dbReference>
<feature type="active site" description="Proton donor" evidence="12">
    <location>
        <position position="504"/>
    </location>
</feature>
<evidence type="ECO:0000256" key="10">
    <source>
        <dbReference type="ARBA" id="ARBA00023049"/>
    </source>
</evidence>
<dbReference type="GO" id="GO:0005829">
    <property type="term" value="C:cytosol"/>
    <property type="evidence" value="ECO:0007669"/>
    <property type="project" value="TreeGrafter"/>
</dbReference>
<dbReference type="Gene3D" id="1.10.390.10">
    <property type="entry name" value="Neutral Protease Domain 2"/>
    <property type="match status" value="2"/>
</dbReference>
<dbReference type="GO" id="GO:0008270">
    <property type="term" value="F:zinc ion binding"/>
    <property type="evidence" value="ECO:0007669"/>
    <property type="project" value="InterPro"/>
</dbReference>
<feature type="binding site" evidence="14">
    <location>
        <position position="360"/>
    </location>
    <ligand>
        <name>Zn(2+)</name>
        <dbReference type="ChEBI" id="CHEBI:29105"/>
        <note>catalytic</note>
    </ligand>
</feature>
<dbReference type="InterPro" id="IPR001930">
    <property type="entry name" value="Peptidase_M1"/>
</dbReference>
<dbReference type="InterPro" id="IPR034015">
    <property type="entry name" value="M1_LTA4H"/>
</dbReference>
<dbReference type="SUPFAM" id="SSF55486">
    <property type="entry name" value="Metalloproteases ('zincins'), catalytic domain"/>
    <property type="match status" value="2"/>
</dbReference>
<dbReference type="Pfam" id="PF01433">
    <property type="entry name" value="Peptidase_M1"/>
    <property type="match status" value="2"/>
</dbReference>
<dbReference type="FunFam" id="3.30.2010.30:FF:000001">
    <property type="entry name" value="Leukotriene A(4) hydrolase"/>
    <property type="match status" value="1"/>
</dbReference>
<dbReference type="KEGG" id="dpl:KGM_214306"/>
<keyword evidence="17" id="KW-1185">Reference proteome</keyword>
<feature type="binding site" evidence="14">
    <location>
        <position position="379"/>
    </location>
    <ligand>
        <name>Zn(2+)</name>
        <dbReference type="ChEBI" id="CHEBI:29105"/>
        <note>catalytic</note>
    </ligand>
</feature>
<proteinExistence type="inferred from homology"/>
<sequence length="727" mass="83246">MSVIGKLITRHIRLPLRFSLVPNKQRAYSILGQKRFTDKFQLNNQNFYNYWVLKKSLCLVKRQFEVMGSLSPLDPSSFSRPEQAIIKHVDLSYDVDFEKKVLNGVSVLTIEVLDYIENVILDTSELDIKSIELKDGTALQFKLGDPVPNYGSKLTIDLPQSAAPEQQLQIKIKFNTSPNATALQWLDANQTSGKKHPYLFSQCQPIHARSILPCQDTPAVKFTYEAEIIAPEQFTVLMSAIRLNANANKTSFSQPVPIPSYLLALAIGVLESRKLGPRSHVWSEKEEIDRSAWEFADTEKYLQAAEKLCGPYQWTQYDLLVLPPSFPYGGMENPCLTFVTPTLLAGDRSQADVIVHEIMHSWTGNLVTNRNFEHFWLNEGFTVFLERKVAASLIADPEESRKSRDFHSLLGLQELSETINSNLGAENPLTRLVPDLDQTHPDDSFSRVPYEKGSLFLRYLEDLVGGAGNKSDVNDDLGSESPLTKMVVTLEDVHPDDAFSKVPYEKGSLFLRYLEDLLGGPAVFDEFMRSYLNHFQSKSLDTDQFKAYLLNYFKGNEKLAQVDWDSWLYKSGMPPVIPEYDTSMTKAVNDLLAKINSSNTTFSYEDIKSFTPHQIINLLQSLIDQEPLPVEKLRFLGREYKINDSKNTEIIYRWLRMCIRSKDQDRVGDALAFVNHQGRMKYVRPIYRDLYAWEDVRERAIENFLNNEPYMMHVSAYTLRKDLRLSE</sequence>
<comment type="caution">
    <text evidence="16">The sequence shown here is derived from an EMBL/GenBank/DDBJ whole genome shotgun (WGS) entry which is preliminary data.</text>
</comment>
<keyword evidence="8 16" id="KW-0378">Hydrolase</keyword>
<dbReference type="Pfam" id="PF09127">
    <property type="entry name" value="Leuk-A4-hydro_C"/>
    <property type="match status" value="1"/>
</dbReference>
<dbReference type="InterPro" id="IPR027268">
    <property type="entry name" value="Peptidase_M4/M1_CTD_sf"/>
</dbReference>
<keyword evidence="9 14" id="KW-0862">Zinc</keyword>
<dbReference type="Gene3D" id="2.60.40.1730">
    <property type="entry name" value="tricorn interacting facor f3 domain"/>
    <property type="match status" value="1"/>
</dbReference>
<evidence type="ECO:0000256" key="8">
    <source>
        <dbReference type="ARBA" id="ARBA00022801"/>
    </source>
</evidence>
<evidence type="ECO:0000256" key="14">
    <source>
        <dbReference type="PIRSR" id="PIRSR634015-3"/>
    </source>
</evidence>
<keyword evidence="10" id="KW-0482">Metalloprotease</keyword>
<keyword evidence="6" id="KW-0645">Protease</keyword>
<dbReference type="GO" id="GO:0008237">
    <property type="term" value="F:metallopeptidase activity"/>
    <property type="evidence" value="ECO:0007669"/>
    <property type="project" value="UniProtKB-KW"/>
</dbReference>
<keyword evidence="11" id="KW-0449">Lipoprotein</keyword>
<evidence type="ECO:0000256" key="6">
    <source>
        <dbReference type="ARBA" id="ARBA00022670"/>
    </source>
</evidence>
<feature type="active site" description="Proton acceptor" evidence="12">
    <location>
        <position position="357"/>
    </location>
</feature>
<evidence type="ECO:0000256" key="9">
    <source>
        <dbReference type="ARBA" id="ARBA00022833"/>
    </source>
</evidence>
<dbReference type="InterPro" id="IPR016024">
    <property type="entry name" value="ARM-type_fold"/>
</dbReference>
<dbReference type="InterPro" id="IPR015211">
    <property type="entry name" value="Peptidase_M1_C"/>
</dbReference>
<evidence type="ECO:0000313" key="16">
    <source>
        <dbReference type="EMBL" id="OWR40757.1"/>
    </source>
</evidence>
<name>A0A212EGY7_DANPL</name>
<dbReference type="Gene3D" id="3.30.2010.30">
    <property type="match status" value="1"/>
</dbReference>
<dbReference type="eggNOG" id="KOG1047">
    <property type="taxonomic scope" value="Eukaryota"/>
</dbReference>
<dbReference type="STRING" id="278856.A0A212EGY7"/>
<feature type="binding site" evidence="14">
    <location>
        <position position="356"/>
    </location>
    <ligand>
        <name>Zn(2+)</name>
        <dbReference type="ChEBI" id="CHEBI:29105"/>
        <note>catalytic</note>
    </ligand>
</feature>
<keyword evidence="5" id="KW-0472">Membrane</keyword>
<dbReference type="InterPro" id="IPR038502">
    <property type="entry name" value="M1_LTA-4_hydro/amino_C_sf"/>
</dbReference>
<dbReference type="CDD" id="cd09599">
    <property type="entry name" value="M1_LTA4H"/>
    <property type="match status" value="1"/>
</dbReference>
<dbReference type="InParanoid" id="A0A212EGY7"/>
<comment type="subcellular location">
    <subcellularLocation>
        <location evidence="2">Cell membrane</location>
        <topology evidence="2">Lipid-anchor</topology>
        <topology evidence="2">GPI-anchor</topology>
    </subcellularLocation>
    <subcellularLocation>
        <location evidence="1">Cytoplasm</location>
    </subcellularLocation>
</comment>
<evidence type="ECO:0000256" key="11">
    <source>
        <dbReference type="ARBA" id="ARBA00023288"/>
    </source>
</evidence>
<dbReference type="FunCoup" id="A0A212EGY7">
    <property type="interactions" value="1288"/>
</dbReference>
<dbReference type="InterPro" id="IPR042097">
    <property type="entry name" value="Aminopeptidase_N-like_N_sf"/>
</dbReference>
<evidence type="ECO:0000256" key="4">
    <source>
        <dbReference type="ARBA" id="ARBA00022490"/>
    </source>
</evidence>
<feature type="binding site" evidence="13">
    <location>
        <begin position="679"/>
        <end position="681"/>
    </location>
    <ligand>
        <name>a peptide</name>
        <dbReference type="ChEBI" id="CHEBI:60466"/>
    </ligand>
</feature>
<feature type="binding site" evidence="13">
    <location>
        <begin position="202"/>
        <end position="204"/>
    </location>
    <ligand>
        <name>a peptide</name>
        <dbReference type="ChEBI" id="CHEBI:60466"/>
    </ligand>
</feature>
<keyword evidence="5" id="KW-0325">Glycoprotein</keyword>
<dbReference type="Pfam" id="PF17900">
    <property type="entry name" value="Peptidase_M1_N"/>
    <property type="match status" value="1"/>
</dbReference>
<keyword evidence="7 14" id="KW-0479">Metal-binding</keyword>
<dbReference type="FunFam" id="2.60.40.1730:FF:000004">
    <property type="entry name" value="Leukotriene A(4) hydrolase"/>
    <property type="match status" value="1"/>
</dbReference>
<dbReference type="GO" id="GO:0043171">
    <property type="term" value="P:peptide catabolic process"/>
    <property type="evidence" value="ECO:0007669"/>
    <property type="project" value="TreeGrafter"/>
</dbReference>
<evidence type="ECO:0000256" key="3">
    <source>
        <dbReference type="ARBA" id="ARBA00010136"/>
    </source>
</evidence>
<dbReference type="Gene3D" id="1.25.40.320">
    <property type="entry name" value="Peptidase M1, leukotriene A4 hydrolase/aminopeptidase C-terminal domain"/>
    <property type="match status" value="1"/>
</dbReference>
<dbReference type="Proteomes" id="UP000007151">
    <property type="component" value="Unassembled WGS sequence"/>
</dbReference>
<dbReference type="PANTHER" id="PTHR45726">
    <property type="entry name" value="LEUKOTRIENE A-4 HYDROLASE"/>
    <property type="match status" value="1"/>
</dbReference>
<evidence type="ECO:0000259" key="15">
    <source>
        <dbReference type="SMART" id="SM01263"/>
    </source>
</evidence>
<keyword evidence="4" id="KW-0963">Cytoplasm</keyword>
<evidence type="ECO:0000256" key="1">
    <source>
        <dbReference type="ARBA" id="ARBA00004496"/>
    </source>
</evidence>
<dbReference type="InterPro" id="IPR045357">
    <property type="entry name" value="Aminopeptidase_N-like_N"/>
</dbReference>
<accession>A0A212EGY7</accession>
<feature type="binding site" evidence="13">
    <location>
        <begin position="327"/>
        <end position="332"/>
    </location>
    <ligand>
        <name>a peptide</name>
        <dbReference type="ChEBI" id="CHEBI:60466"/>
    </ligand>
</feature>
<dbReference type="SUPFAM" id="SSF63737">
    <property type="entry name" value="Leukotriene A4 hydrolase N-terminal domain"/>
    <property type="match status" value="1"/>
</dbReference>
<gene>
    <name evidence="16" type="ORF">KGM_214306</name>
</gene>
<dbReference type="GO" id="GO:0004177">
    <property type="term" value="F:aminopeptidase activity"/>
    <property type="evidence" value="ECO:0007669"/>
    <property type="project" value="TreeGrafter"/>
</dbReference>
<dbReference type="InterPro" id="IPR049980">
    <property type="entry name" value="LTA4H_cat"/>
</dbReference>
<dbReference type="InterPro" id="IPR014782">
    <property type="entry name" value="Peptidase_M1_dom"/>
</dbReference>
<evidence type="ECO:0000256" key="2">
    <source>
        <dbReference type="ARBA" id="ARBA00004609"/>
    </source>
</evidence>
<dbReference type="PANTHER" id="PTHR45726:SF3">
    <property type="entry name" value="LEUKOTRIENE A-4 HYDROLASE"/>
    <property type="match status" value="1"/>
</dbReference>
<comment type="similarity">
    <text evidence="3">Belongs to the peptidase M1 family.</text>
</comment>
<dbReference type="GO" id="GO:0006508">
    <property type="term" value="P:proteolysis"/>
    <property type="evidence" value="ECO:0007669"/>
    <property type="project" value="UniProtKB-KW"/>
</dbReference>
<dbReference type="PRINTS" id="PR00756">
    <property type="entry name" value="ALADIPTASE"/>
</dbReference>
<comment type="cofactor">
    <cofactor evidence="14">
        <name>Zn(2+)</name>
        <dbReference type="ChEBI" id="CHEBI:29105"/>
    </cofactor>
    <text evidence="14">Binds 1 zinc ion per subunit.</text>
</comment>
<reference evidence="16 17" key="1">
    <citation type="journal article" date="2011" name="Cell">
        <title>The monarch butterfly genome yields insights into long-distance migration.</title>
        <authorList>
            <person name="Zhan S."/>
            <person name="Merlin C."/>
            <person name="Boore J.L."/>
            <person name="Reppert S.M."/>
        </authorList>
    </citation>
    <scope>NUCLEOTIDE SEQUENCE [LARGE SCALE GENOMIC DNA]</scope>
    <source>
        <strain evidence="16">F-2</strain>
    </source>
</reference>
<dbReference type="GO" id="GO:0098552">
    <property type="term" value="C:side of membrane"/>
    <property type="evidence" value="ECO:0007669"/>
    <property type="project" value="UniProtKB-KW"/>
</dbReference>
<organism evidence="16 17">
    <name type="scientific">Danaus plexippus plexippus</name>
    <dbReference type="NCBI Taxonomy" id="278856"/>
    <lineage>
        <taxon>Eukaryota</taxon>
        <taxon>Metazoa</taxon>
        <taxon>Ecdysozoa</taxon>
        <taxon>Arthropoda</taxon>
        <taxon>Hexapoda</taxon>
        <taxon>Insecta</taxon>
        <taxon>Pterygota</taxon>
        <taxon>Neoptera</taxon>
        <taxon>Endopterygota</taxon>
        <taxon>Lepidoptera</taxon>
        <taxon>Glossata</taxon>
        <taxon>Ditrysia</taxon>
        <taxon>Papilionoidea</taxon>
        <taxon>Nymphalidae</taxon>
        <taxon>Danainae</taxon>
        <taxon>Danaini</taxon>
        <taxon>Danaina</taxon>
        <taxon>Danaus</taxon>
        <taxon>Danaus</taxon>
    </lineage>
</organism>
<keyword evidence="5" id="KW-0336">GPI-anchor</keyword>
<evidence type="ECO:0000313" key="17">
    <source>
        <dbReference type="Proteomes" id="UP000007151"/>
    </source>
</evidence>
<feature type="domain" description="Peptidase M1 leukotriene A4 hydrolase/aminopeptidase C-terminal" evidence="15">
    <location>
        <begin position="583"/>
        <end position="723"/>
    </location>
</feature>
<evidence type="ECO:0000256" key="12">
    <source>
        <dbReference type="PIRSR" id="PIRSR634015-1"/>
    </source>
</evidence>
<evidence type="ECO:0000256" key="7">
    <source>
        <dbReference type="ARBA" id="ARBA00022723"/>
    </source>
</evidence>
<protein>
    <submittedName>
        <fullName evidence="16">Leukotriene A4 hydrolase</fullName>
    </submittedName>
</protein>
<dbReference type="EMBL" id="AGBW02014995">
    <property type="protein sequence ID" value="OWR40757.1"/>
    <property type="molecule type" value="Genomic_DNA"/>
</dbReference>